<protein>
    <submittedName>
        <fullName evidence="1">Uncharacterized protein</fullName>
    </submittedName>
</protein>
<evidence type="ECO:0000313" key="2">
    <source>
        <dbReference type="Proteomes" id="UP000266861"/>
    </source>
</evidence>
<reference evidence="1 2" key="1">
    <citation type="submission" date="2018-08" db="EMBL/GenBank/DDBJ databases">
        <title>Genome and evolution of the arbuscular mycorrhizal fungus Diversispora epigaea (formerly Glomus versiforme) and its bacterial endosymbionts.</title>
        <authorList>
            <person name="Sun X."/>
            <person name="Fei Z."/>
            <person name="Harrison M."/>
        </authorList>
    </citation>
    <scope>NUCLEOTIDE SEQUENCE [LARGE SCALE GENOMIC DNA]</scope>
    <source>
        <strain evidence="1 2">IT104</strain>
    </source>
</reference>
<dbReference type="EMBL" id="PQFF01000306">
    <property type="protein sequence ID" value="RHZ62754.1"/>
    <property type="molecule type" value="Genomic_DNA"/>
</dbReference>
<evidence type="ECO:0000313" key="1">
    <source>
        <dbReference type="EMBL" id="RHZ62754.1"/>
    </source>
</evidence>
<gene>
    <name evidence="1" type="ORF">Glove_335g2</name>
</gene>
<sequence>MSSSMPSCVLSYMPSSIPWLLSSLIPSQESSQEVIEIDQDFQDEDDYNNIGDDFRNYLQE</sequence>
<accession>A0A397HN42</accession>
<comment type="caution">
    <text evidence="1">The sequence shown here is derived from an EMBL/GenBank/DDBJ whole genome shotgun (WGS) entry which is preliminary data.</text>
</comment>
<dbReference type="AlphaFoldDB" id="A0A397HN42"/>
<proteinExistence type="predicted"/>
<organism evidence="1 2">
    <name type="scientific">Diversispora epigaea</name>
    <dbReference type="NCBI Taxonomy" id="1348612"/>
    <lineage>
        <taxon>Eukaryota</taxon>
        <taxon>Fungi</taxon>
        <taxon>Fungi incertae sedis</taxon>
        <taxon>Mucoromycota</taxon>
        <taxon>Glomeromycotina</taxon>
        <taxon>Glomeromycetes</taxon>
        <taxon>Diversisporales</taxon>
        <taxon>Diversisporaceae</taxon>
        <taxon>Diversispora</taxon>
    </lineage>
</organism>
<name>A0A397HN42_9GLOM</name>
<dbReference type="Proteomes" id="UP000266861">
    <property type="component" value="Unassembled WGS sequence"/>
</dbReference>
<keyword evidence="2" id="KW-1185">Reference proteome</keyword>